<dbReference type="GO" id="GO:0016491">
    <property type="term" value="F:oxidoreductase activity"/>
    <property type="evidence" value="ECO:0007669"/>
    <property type="project" value="InterPro"/>
</dbReference>
<sequence>PFRFVPLGKHHTRVCMGTACHLAGGKLVLEALERELEIKVGETSEDGEFSLERVACVGCCMLAPVMLIGDEVRPRMTPFKVEEALIPYKQEAQQEGSTNEKS</sequence>
<comment type="caution">
    <text evidence="1">The sequence shown here is derived from an EMBL/GenBank/DDBJ whole genome shotgun (WGS) entry which is preliminary data.</text>
</comment>
<evidence type="ECO:0008006" key="2">
    <source>
        <dbReference type="Google" id="ProtNLM"/>
    </source>
</evidence>
<accession>X1PFE8</accession>
<dbReference type="PIRSF" id="PIRSF000216">
    <property type="entry name" value="NADH_DH_24kDa"/>
    <property type="match status" value="1"/>
</dbReference>
<dbReference type="InterPro" id="IPR002023">
    <property type="entry name" value="NuoE-like"/>
</dbReference>
<gene>
    <name evidence="1" type="ORF">S06H3_61679</name>
</gene>
<dbReference type="PANTHER" id="PTHR43342:SF1">
    <property type="entry name" value="BIFURCATING [FEFE] HYDROGENASE GAMMA SUBUNIT"/>
    <property type="match status" value="1"/>
</dbReference>
<dbReference type="EMBL" id="BARV01040496">
    <property type="protein sequence ID" value="GAI54573.1"/>
    <property type="molecule type" value="Genomic_DNA"/>
</dbReference>
<evidence type="ECO:0000313" key="1">
    <source>
        <dbReference type="EMBL" id="GAI54573.1"/>
    </source>
</evidence>
<protein>
    <recommendedName>
        <fullName evidence="2">NAD(P)H-dependent oxidoreductase subunit E</fullName>
    </recommendedName>
</protein>
<dbReference type="InterPro" id="IPR036249">
    <property type="entry name" value="Thioredoxin-like_sf"/>
</dbReference>
<feature type="non-terminal residue" evidence="1">
    <location>
        <position position="1"/>
    </location>
</feature>
<dbReference type="SUPFAM" id="SSF52833">
    <property type="entry name" value="Thioredoxin-like"/>
    <property type="match status" value="1"/>
</dbReference>
<dbReference type="PANTHER" id="PTHR43342">
    <property type="entry name" value="NADH-QUINONE OXIDOREDUCTASE, E SUBUNIT"/>
    <property type="match status" value="1"/>
</dbReference>
<name>X1PFE8_9ZZZZ</name>
<organism evidence="1">
    <name type="scientific">marine sediment metagenome</name>
    <dbReference type="NCBI Taxonomy" id="412755"/>
    <lineage>
        <taxon>unclassified sequences</taxon>
        <taxon>metagenomes</taxon>
        <taxon>ecological metagenomes</taxon>
    </lineage>
</organism>
<dbReference type="InterPro" id="IPR042128">
    <property type="entry name" value="NuoE_dom"/>
</dbReference>
<proteinExistence type="predicted"/>
<dbReference type="InterPro" id="IPR028431">
    <property type="entry name" value="NADP_DH_HndA-like"/>
</dbReference>
<dbReference type="CDD" id="cd03064">
    <property type="entry name" value="TRX_Fd_NuoE"/>
    <property type="match status" value="1"/>
</dbReference>
<dbReference type="Pfam" id="PF01257">
    <property type="entry name" value="2Fe-2S_thioredx"/>
    <property type="match status" value="1"/>
</dbReference>
<dbReference type="AlphaFoldDB" id="X1PFE8"/>
<reference evidence="1" key="1">
    <citation type="journal article" date="2014" name="Front. Microbiol.">
        <title>High frequency of phylogenetically diverse reductive dehalogenase-homologous genes in deep subseafloor sedimentary metagenomes.</title>
        <authorList>
            <person name="Kawai M."/>
            <person name="Futagami T."/>
            <person name="Toyoda A."/>
            <person name="Takaki Y."/>
            <person name="Nishi S."/>
            <person name="Hori S."/>
            <person name="Arai W."/>
            <person name="Tsubouchi T."/>
            <person name="Morono Y."/>
            <person name="Uchiyama I."/>
            <person name="Ito T."/>
            <person name="Fujiyama A."/>
            <person name="Inagaki F."/>
            <person name="Takami H."/>
        </authorList>
    </citation>
    <scope>NUCLEOTIDE SEQUENCE</scope>
    <source>
        <strain evidence="1">Expedition CK06-06</strain>
    </source>
</reference>
<dbReference type="Gene3D" id="3.40.30.10">
    <property type="entry name" value="Glutaredoxin"/>
    <property type="match status" value="1"/>
</dbReference>